<feature type="transmembrane region" description="Helical" evidence="11">
    <location>
        <begin position="113"/>
        <end position="131"/>
    </location>
</feature>
<evidence type="ECO:0000256" key="7">
    <source>
        <dbReference type="ARBA" id="ARBA00022847"/>
    </source>
</evidence>
<evidence type="ECO:0000256" key="5">
    <source>
        <dbReference type="ARBA" id="ARBA00022597"/>
    </source>
</evidence>
<evidence type="ECO:0000313" key="13">
    <source>
        <dbReference type="EMBL" id="ONK79720.1"/>
    </source>
</evidence>
<dbReference type="Proteomes" id="UP000243459">
    <property type="component" value="Chromosome 1"/>
</dbReference>
<keyword evidence="12" id="KW-0732">Signal</keyword>
<dbReference type="GO" id="GO:0016020">
    <property type="term" value="C:membrane"/>
    <property type="evidence" value="ECO:0007669"/>
    <property type="project" value="UniProtKB-SubCell"/>
</dbReference>
<feature type="transmembrane region" description="Helical" evidence="11">
    <location>
        <begin position="192"/>
        <end position="214"/>
    </location>
</feature>
<keyword evidence="6 11" id="KW-0812">Transmembrane</keyword>
<evidence type="ECO:0000256" key="8">
    <source>
        <dbReference type="ARBA" id="ARBA00022989"/>
    </source>
</evidence>
<feature type="chain" id="PRO_5024324947" description="Major facilitator superfamily (MFS) profile domain-containing protein" evidence="12">
    <location>
        <begin position="18"/>
        <end position="340"/>
    </location>
</feature>
<evidence type="ECO:0000256" key="9">
    <source>
        <dbReference type="ARBA" id="ARBA00023136"/>
    </source>
</evidence>
<feature type="region of interest" description="Disordered" evidence="10">
    <location>
        <begin position="27"/>
        <end position="90"/>
    </location>
</feature>
<evidence type="ECO:0000256" key="6">
    <source>
        <dbReference type="ARBA" id="ARBA00022692"/>
    </source>
</evidence>
<comment type="similarity">
    <text evidence="3">Belongs to the glycoside-pentoside-hexuronide (GPH) cation symporter transporter (TC 2.A.2.4) family.</text>
</comment>
<name>A0A5P1FSS3_ASPOF</name>
<keyword evidence="7" id="KW-0769">Symport</keyword>
<dbReference type="FunFam" id="1.20.1250.20:FF:000366">
    <property type="entry name" value="Sucrose transport protein SUT5"/>
    <property type="match status" value="1"/>
</dbReference>
<gene>
    <name evidence="13" type="ORF">A4U43_C01F9370</name>
</gene>
<evidence type="ECO:0000313" key="14">
    <source>
        <dbReference type="Proteomes" id="UP000243459"/>
    </source>
</evidence>
<keyword evidence="9 11" id="KW-0472">Membrane</keyword>
<dbReference type="PANTHER" id="PTHR19432">
    <property type="entry name" value="SUGAR TRANSPORTER"/>
    <property type="match status" value="1"/>
</dbReference>
<keyword evidence="8 11" id="KW-1133">Transmembrane helix</keyword>
<feature type="transmembrane region" description="Helical" evidence="11">
    <location>
        <begin position="234"/>
        <end position="259"/>
    </location>
</feature>
<keyword evidence="4" id="KW-0813">Transport</keyword>
<feature type="transmembrane region" description="Helical" evidence="11">
    <location>
        <begin position="162"/>
        <end position="180"/>
    </location>
</feature>
<accession>A0A5P1FSS3</accession>
<dbReference type="EMBL" id="CM007381">
    <property type="protein sequence ID" value="ONK79720.1"/>
    <property type="molecule type" value="Genomic_DNA"/>
</dbReference>
<feature type="transmembrane region" description="Helical" evidence="11">
    <location>
        <begin position="271"/>
        <end position="291"/>
    </location>
</feature>
<evidence type="ECO:0000256" key="1">
    <source>
        <dbReference type="ARBA" id="ARBA00004141"/>
    </source>
</evidence>
<dbReference type="Gramene" id="ONK79720">
    <property type="protein sequence ID" value="ONK79720"/>
    <property type="gene ID" value="A4U43_C01F9370"/>
</dbReference>
<sequence length="340" mass="36308">MAQAFLMFCMSITLYFAKEVPLEAKSAQHSSDSAPLLKDSEQRGHGSSRIIQRKQENGHDSEYEVAAKTNSNGPSDFDSNTRRDKEDTISDGPSAVLVNLLTSLRHLPPGMHSVLLVMALTWTSWFPFFLFDTDWMGREVYHGDPNGNSNQNDAYQNGVREGAFGLLLNSVVLGISSFLIDPMCRKMGSKTVWAMSNFIVFICMAATTIISFVSVGDYSSGIQHVLGANKGIKIASLVIFSLLGFPLAITYSVPFSVTAELTAGTGGGQGLATGVLNLAIVVPQMIVSIGAGPWDALFGGGNIPAFFLATIFSLAGGIIAISKLPKLSNSYSASGFHGFG</sequence>
<feature type="transmembrane region" description="Helical" evidence="11">
    <location>
        <begin position="303"/>
        <end position="321"/>
    </location>
</feature>
<dbReference type="OMA" id="NESEMGH"/>
<feature type="compositionally biased region" description="Basic and acidic residues" evidence="10">
    <location>
        <begin position="53"/>
        <end position="62"/>
    </location>
</feature>
<dbReference type="PANTHER" id="PTHR19432:SF35">
    <property type="entry name" value="SOLUTE CARRIER FAMILY 45 MEMBER 3 ISOFORM X1"/>
    <property type="match status" value="1"/>
</dbReference>
<protein>
    <recommendedName>
        <fullName evidence="15">Major facilitator superfamily (MFS) profile domain-containing protein</fullName>
    </recommendedName>
</protein>
<feature type="compositionally biased region" description="Polar residues" evidence="10">
    <location>
        <begin position="68"/>
        <end position="78"/>
    </location>
</feature>
<evidence type="ECO:0000256" key="11">
    <source>
        <dbReference type="SAM" id="Phobius"/>
    </source>
</evidence>
<dbReference type="InterPro" id="IPR036259">
    <property type="entry name" value="MFS_trans_sf"/>
</dbReference>
<dbReference type="GO" id="GO:0008506">
    <property type="term" value="F:sucrose:proton symporter activity"/>
    <property type="evidence" value="ECO:0007669"/>
    <property type="project" value="TreeGrafter"/>
</dbReference>
<dbReference type="SUPFAM" id="SSF103473">
    <property type="entry name" value="MFS general substrate transporter"/>
    <property type="match status" value="1"/>
</dbReference>
<evidence type="ECO:0008006" key="15">
    <source>
        <dbReference type="Google" id="ProtNLM"/>
    </source>
</evidence>
<evidence type="ECO:0000256" key="12">
    <source>
        <dbReference type="SAM" id="SignalP"/>
    </source>
</evidence>
<dbReference type="AlphaFoldDB" id="A0A5P1FSS3"/>
<keyword evidence="5" id="KW-0762">Sugar transport</keyword>
<reference evidence="14" key="1">
    <citation type="journal article" date="2017" name="Nat. Commun.">
        <title>The asparagus genome sheds light on the origin and evolution of a young Y chromosome.</title>
        <authorList>
            <person name="Harkess A."/>
            <person name="Zhou J."/>
            <person name="Xu C."/>
            <person name="Bowers J.E."/>
            <person name="Van der Hulst R."/>
            <person name="Ayyampalayam S."/>
            <person name="Mercati F."/>
            <person name="Riccardi P."/>
            <person name="McKain M.R."/>
            <person name="Kakrana A."/>
            <person name="Tang H."/>
            <person name="Ray J."/>
            <person name="Groenendijk J."/>
            <person name="Arikit S."/>
            <person name="Mathioni S.M."/>
            <person name="Nakano M."/>
            <person name="Shan H."/>
            <person name="Telgmann-Rauber A."/>
            <person name="Kanno A."/>
            <person name="Yue Z."/>
            <person name="Chen H."/>
            <person name="Li W."/>
            <person name="Chen Y."/>
            <person name="Xu X."/>
            <person name="Zhang Y."/>
            <person name="Luo S."/>
            <person name="Chen H."/>
            <person name="Gao J."/>
            <person name="Mao Z."/>
            <person name="Pires J.C."/>
            <person name="Luo M."/>
            <person name="Kudrna D."/>
            <person name="Wing R.A."/>
            <person name="Meyers B.C."/>
            <person name="Yi K."/>
            <person name="Kong H."/>
            <person name="Lavrijsen P."/>
            <person name="Sunseri F."/>
            <person name="Falavigna A."/>
            <person name="Ye Y."/>
            <person name="Leebens-Mack J.H."/>
            <person name="Chen G."/>
        </authorList>
    </citation>
    <scope>NUCLEOTIDE SEQUENCE [LARGE SCALE GENOMIC DNA]</scope>
    <source>
        <strain evidence="14">cv. DH0086</strain>
    </source>
</reference>
<organism evidence="13 14">
    <name type="scientific">Asparagus officinalis</name>
    <name type="common">Garden asparagus</name>
    <dbReference type="NCBI Taxonomy" id="4686"/>
    <lineage>
        <taxon>Eukaryota</taxon>
        <taxon>Viridiplantae</taxon>
        <taxon>Streptophyta</taxon>
        <taxon>Embryophyta</taxon>
        <taxon>Tracheophyta</taxon>
        <taxon>Spermatophyta</taxon>
        <taxon>Magnoliopsida</taxon>
        <taxon>Liliopsida</taxon>
        <taxon>Asparagales</taxon>
        <taxon>Asparagaceae</taxon>
        <taxon>Asparagoideae</taxon>
        <taxon>Asparagus</taxon>
    </lineage>
</organism>
<evidence type="ECO:0000256" key="4">
    <source>
        <dbReference type="ARBA" id="ARBA00022448"/>
    </source>
</evidence>
<keyword evidence="14" id="KW-1185">Reference proteome</keyword>
<comment type="pathway">
    <text evidence="2">Glycan biosynthesis; sucrose metabolism.</text>
</comment>
<evidence type="ECO:0000256" key="10">
    <source>
        <dbReference type="SAM" id="MobiDB-lite"/>
    </source>
</evidence>
<feature type="compositionally biased region" description="Basic and acidic residues" evidence="10">
    <location>
        <begin position="79"/>
        <end position="88"/>
    </location>
</feature>
<evidence type="ECO:0000256" key="2">
    <source>
        <dbReference type="ARBA" id="ARBA00004914"/>
    </source>
</evidence>
<evidence type="ECO:0000256" key="3">
    <source>
        <dbReference type="ARBA" id="ARBA00007134"/>
    </source>
</evidence>
<feature type="signal peptide" evidence="12">
    <location>
        <begin position="1"/>
        <end position="17"/>
    </location>
</feature>
<comment type="subcellular location">
    <subcellularLocation>
        <location evidence="1">Membrane</location>
        <topology evidence="1">Multi-pass membrane protein</topology>
    </subcellularLocation>
</comment>
<proteinExistence type="inferred from homology"/>